<protein>
    <submittedName>
        <fullName evidence="1">DNRLRE domain-containing protein</fullName>
    </submittedName>
</protein>
<proteinExistence type="predicted"/>
<evidence type="ECO:0000313" key="2">
    <source>
        <dbReference type="Proteomes" id="UP001180973"/>
    </source>
</evidence>
<sequence length="1031" mass="108461">MTASRLLSPFVRTRTRLTLTLGLLLAALVATLLPWWLGADQPRTTAISAVPVPAPRDEAAAVAAARTTGNDVLVETATSATSLTWALPNGQLRTTIHATPQRAKDATGRWVGLDNTLTRAGDTPGDLDVRPVTTPHPMRFSDGSAAADDAGTVLAEVDVDGHTVAYTWPGRLPKPVLDGPRALYPDVLPGADLLVVARQEGGFGQLLIVKNRGAETIRAVSAVTYGLRSETLVFRHDAVTGGVRALDRVSGEEISSIPTPFAWDSAGRDPEAPGTAARTAVATTADVLSLSGLSGSEPGARRAQIPTRLDGDGTGNARLRLDAAATGLLTREDVLFPVFLDPTLITGKQAWATVYSQHPNTNTWNGTNFNSGTTDARVGYEEDTPLRARSFWRMGYSSSLKGTTVSSATFKVLNNHSWNCTNREMQLWQTGAISSGTTWNKQPAWSREQDRKSFAHGYGSSCGDDYVSFDVKDAAQQGANGGASSITLGMRATSESDTLTWRKFRVSSAELSVTYNRKPNEPTNGTTSPGGACVPGPGTGATVARTNIVLSATATDPDGNLSGLRFRFWKSGTTAPAGTLVTSLSNGRGSLTIPSTSLEDNATYSWEVSARDSAGAESSFFPPGDEPCRVTIDASAPPAPDVTSDVFKEATSDGATWSTVKFGETGSITFTAAGASSFTYSFDGVGTVAVSATAGTATVPDLRPRHAGPTTLHVYALDAAGNHSARTDYSFYVPPREAADGPGDTGGDGIPDLLLVDSSGNLRTYAGDVGGELHGWLSASYSGDQLNPPGHWYDPATGKAALITKHSDAYPGDGTTDLFARTPDGEFWLYPGDGYGSFDVNRRLRVLLPSNVPARSTWTQIKAVGDITGDKLPDLVLRAGPLLSILSGYTGAGFQQATLSLEGTWARREVLNVTDIDLDGTPDLLWRNLDTGTMYVRHGKPGATPGSVNLSSLTVAANSRNGDVSYGTGWTEAAVSAVVSIPDVSGDGVPDLWARSGTDGMMRIYHPSKTAVGNPVKVVLGDDWRGVKAFG</sequence>
<dbReference type="NCBIfam" id="NF033679">
    <property type="entry name" value="DNRLRE_dom"/>
    <property type="match status" value="1"/>
</dbReference>
<keyword evidence="2" id="KW-1185">Reference proteome</keyword>
<dbReference type="Proteomes" id="UP001180973">
    <property type="component" value="Unassembled WGS sequence"/>
</dbReference>
<dbReference type="RefSeq" id="WP_311410925.1">
    <property type="nucleotide sequence ID" value="NZ_JAVRFL010000006.1"/>
</dbReference>
<organism evidence="1 2">
    <name type="scientific">Micromonospora reichwaldensis</name>
    <dbReference type="NCBI Taxonomy" id="3075516"/>
    <lineage>
        <taxon>Bacteria</taxon>
        <taxon>Bacillati</taxon>
        <taxon>Actinomycetota</taxon>
        <taxon>Actinomycetes</taxon>
        <taxon>Micromonosporales</taxon>
        <taxon>Micromonosporaceae</taxon>
        <taxon>Micromonospora</taxon>
    </lineage>
</organism>
<dbReference type="InterPro" id="IPR028994">
    <property type="entry name" value="Integrin_alpha_N"/>
</dbReference>
<comment type="caution">
    <text evidence="1">The sequence shown here is derived from an EMBL/GenBank/DDBJ whole genome shotgun (WGS) entry which is preliminary data.</text>
</comment>
<evidence type="ECO:0000313" key="1">
    <source>
        <dbReference type="EMBL" id="MDT0528703.1"/>
    </source>
</evidence>
<dbReference type="EMBL" id="JAVRFL010000006">
    <property type="protein sequence ID" value="MDT0528703.1"/>
    <property type="molecule type" value="Genomic_DNA"/>
</dbReference>
<dbReference type="SUPFAM" id="SSF69318">
    <property type="entry name" value="Integrin alpha N-terminal domain"/>
    <property type="match status" value="1"/>
</dbReference>
<gene>
    <name evidence="1" type="ORF">RM555_06830</name>
</gene>
<accession>A0ABU2WS13</accession>
<name>A0ABU2WS13_9ACTN</name>
<reference evidence="1" key="1">
    <citation type="submission" date="2023-09" db="EMBL/GenBank/DDBJ databases">
        <title>30 novel species of actinomycetes from the DSMZ collection.</title>
        <authorList>
            <person name="Nouioui I."/>
        </authorList>
    </citation>
    <scope>NUCLEOTIDE SEQUENCE</scope>
    <source>
        <strain evidence="1">DSM 115977</strain>
    </source>
</reference>